<sequence length="108" mass="12024">MTRILPALHEGHAPIHLHAAFEDALQAFEEWGLGIDEPVVAFEGRDVPISSVFGRMRTCSDLLPQRMLDLVRDVAGRHAASLEDGRTSYAEAAFILRALCVERLRDEV</sequence>
<reference evidence="1 2" key="2">
    <citation type="submission" date="2019-09" db="EMBL/GenBank/DDBJ databases">
        <title>Mesorhizobium sp. MaA-C15 isolated from Microcystis aeruginosa.</title>
        <authorList>
            <person name="Jeong S.E."/>
            <person name="Jin H.M."/>
            <person name="Jeon C.O."/>
        </authorList>
    </citation>
    <scope>NUCLEOTIDE SEQUENCE [LARGE SCALE GENOMIC DNA]</scope>
    <source>
        <strain evidence="1 2">MaA-C15</strain>
    </source>
</reference>
<gene>
    <name evidence="1" type="ORF">FY036_08915</name>
</gene>
<dbReference type="Proteomes" id="UP000323258">
    <property type="component" value="Unassembled WGS sequence"/>
</dbReference>
<reference evidence="1 2" key="1">
    <citation type="submission" date="2019-08" db="EMBL/GenBank/DDBJ databases">
        <authorList>
            <person name="Seo Y.L."/>
        </authorList>
    </citation>
    <scope>NUCLEOTIDE SEQUENCE [LARGE SCALE GENOMIC DNA]</scope>
    <source>
        <strain evidence="1 2">MaA-C15</strain>
    </source>
</reference>
<organism evidence="1 2">
    <name type="scientific">Neoaquamicrobium microcysteis</name>
    <dbReference type="NCBI Taxonomy" id="2682781"/>
    <lineage>
        <taxon>Bacteria</taxon>
        <taxon>Pseudomonadati</taxon>
        <taxon>Pseudomonadota</taxon>
        <taxon>Alphaproteobacteria</taxon>
        <taxon>Hyphomicrobiales</taxon>
        <taxon>Phyllobacteriaceae</taxon>
        <taxon>Neoaquamicrobium</taxon>
    </lineage>
</organism>
<evidence type="ECO:0000313" key="2">
    <source>
        <dbReference type="Proteomes" id="UP000323258"/>
    </source>
</evidence>
<accession>A0A5D4GXN8</accession>
<keyword evidence="2" id="KW-1185">Reference proteome</keyword>
<evidence type="ECO:0000313" key="1">
    <source>
        <dbReference type="EMBL" id="TYR33168.1"/>
    </source>
</evidence>
<dbReference type="OrthoDB" id="8299238at2"/>
<dbReference type="EMBL" id="VSZS01000060">
    <property type="protein sequence ID" value="TYR33168.1"/>
    <property type="molecule type" value="Genomic_DNA"/>
</dbReference>
<comment type="caution">
    <text evidence="1">The sequence shown here is derived from an EMBL/GenBank/DDBJ whole genome shotgun (WGS) entry which is preliminary data.</text>
</comment>
<name>A0A5D4GXN8_9HYPH</name>
<dbReference type="RefSeq" id="WP_148914367.1">
    <property type="nucleotide sequence ID" value="NZ_VSZS01000060.1"/>
</dbReference>
<protein>
    <submittedName>
        <fullName evidence="1">Uncharacterized protein</fullName>
    </submittedName>
</protein>
<dbReference type="AlphaFoldDB" id="A0A5D4GXN8"/>
<proteinExistence type="predicted"/>